<gene>
    <name evidence="5" type="ORF">P3F81_01985</name>
</gene>
<keyword evidence="4" id="KW-1133">Transmembrane helix</keyword>
<name>A0A9Y2AJQ9_9FIRM</name>
<dbReference type="EMBL" id="CP120678">
    <property type="protein sequence ID" value="WIW71121.1"/>
    <property type="molecule type" value="Genomic_DNA"/>
</dbReference>
<keyword evidence="6" id="KW-1185">Reference proteome</keyword>
<dbReference type="PANTHER" id="PTHR22550:SF5">
    <property type="entry name" value="LEUCINE ZIPPER PROTEIN 4"/>
    <property type="match status" value="1"/>
</dbReference>
<protein>
    <submittedName>
        <fullName evidence="5">Spore germination protein</fullName>
    </submittedName>
</protein>
<feature type="transmembrane region" description="Helical" evidence="4">
    <location>
        <begin position="479"/>
        <end position="498"/>
    </location>
</feature>
<evidence type="ECO:0000256" key="2">
    <source>
        <dbReference type="ARBA" id="ARBA00023136"/>
    </source>
</evidence>
<evidence type="ECO:0000256" key="4">
    <source>
        <dbReference type="SAM" id="Phobius"/>
    </source>
</evidence>
<evidence type="ECO:0000256" key="1">
    <source>
        <dbReference type="ARBA" id="ARBA00005278"/>
    </source>
</evidence>
<reference evidence="5" key="1">
    <citation type="submission" date="2023-03" db="EMBL/GenBank/DDBJ databases">
        <title>Selenobaculum gbiensis gen. nov. sp. nov., a new bacterium isolated from the gut microbiota of IBD patient.</title>
        <authorList>
            <person name="Yeo S."/>
            <person name="Park H."/>
            <person name="Huh C.S."/>
        </authorList>
    </citation>
    <scope>NUCLEOTIDE SEQUENCE</scope>
    <source>
        <strain evidence="5">ICN-92133</strain>
    </source>
</reference>
<dbReference type="Pfam" id="PF03323">
    <property type="entry name" value="GerA"/>
    <property type="match status" value="1"/>
</dbReference>
<dbReference type="PANTHER" id="PTHR22550">
    <property type="entry name" value="SPORE GERMINATION PROTEIN"/>
    <property type="match status" value="1"/>
</dbReference>
<comment type="similarity">
    <text evidence="1">Belongs to the GerABKA family.</text>
</comment>
<evidence type="ECO:0000313" key="5">
    <source>
        <dbReference type="EMBL" id="WIW71121.1"/>
    </source>
</evidence>
<feature type="transmembrane region" description="Helical" evidence="4">
    <location>
        <begin position="504"/>
        <end position="522"/>
    </location>
</feature>
<sequence>MEQNQKGSLYKKIFEYIQYKPKTEETTFVLPETEEEQWIAYNKTKAKASVLDCLSDVTNGIKSLSEVIELAKEKCASGKWTKEDIEILKIRLEMLEMRADELEPIILAYEHGNMDRGRISVSSSLIENKTTIERLYHLPKNKDIQTREFELKGKIPVKMMLNYIDGMVDKQLLTLALLQPLMLFEYEKEGLIGETLTDKLVNNLIPHLQPLKITTYQDVTKSINAGDCVLFIEGSKEALGIDVKGYKSRGIGKAEIEKTTRGSQAAFAEALRPNTALIHAMLQSTNLVTELFPLGKVNAKNCAVMYVDGIVNETAKKELIRRIKGVKRDDVFDAGSFSQMISDNKLQFPENLSTERPDRVVAALMQGRIAFMVDGDPFAYIAPVNLWDFFHNPEDYEMRLPAAMFMRILRYTGLLLAFFLPSIYIALVLFHYEAIPTEILLAISGYRQFVPFTSVLELLMMIFSFELIREATLRVPGQLGGSIGIVGAIILGQAAISAKLVSPLLVVVVAITGLASYVIPEYRFGFAVRITQYAMLLSAAMMGLVGVSIVLLLILLEMVGLKSLGVPFLSPIIPKTSTVTDILRVPNSYENDLWRPDELNTERVQRKSTASESWREEKPTQKEEE</sequence>
<feature type="transmembrane region" description="Helical" evidence="4">
    <location>
        <begin position="408"/>
        <end position="429"/>
    </location>
</feature>
<accession>A0A9Y2AJQ9</accession>
<keyword evidence="2 4" id="KW-0472">Membrane</keyword>
<dbReference type="AlphaFoldDB" id="A0A9Y2AJQ9"/>
<dbReference type="GO" id="GO:0016020">
    <property type="term" value="C:membrane"/>
    <property type="evidence" value="ECO:0007669"/>
    <property type="project" value="InterPro"/>
</dbReference>
<feature type="region of interest" description="Disordered" evidence="3">
    <location>
        <begin position="600"/>
        <end position="625"/>
    </location>
</feature>
<dbReference type="InterPro" id="IPR050768">
    <property type="entry name" value="UPF0353/GerABKA_families"/>
</dbReference>
<proteinExistence type="inferred from homology"/>
<feature type="transmembrane region" description="Helical" evidence="4">
    <location>
        <begin position="449"/>
        <end position="467"/>
    </location>
</feature>
<organism evidence="5 6">
    <name type="scientific">Selenobaculum gibii</name>
    <dbReference type="NCBI Taxonomy" id="3054208"/>
    <lineage>
        <taxon>Bacteria</taxon>
        <taxon>Bacillati</taxon>
        <taxon>Bacillota</taxon>
        <taxon>Negativicutes</taxon>
        <taxon>Selenomonadales</taxon>
        <taxon>Selenomonadaceae</taxon>
        <taxon>Selenobaculum</taxon>
    </lineage>
</organism>
<feature type="compositionally biased region" description="Basic and acidic residues" evidence="3">
    <location>
        <begin position="613"/>
        <end position="625"/>
    </location>
</feature>
<dbReference type="RefSeq" id="WP_147666824.1">
    <property type="nucleotide sequence ID" value="NZ_CP120678.1"/>
</dbReference>
<feature type="transmembrane region" description="Helical" evidence="4">
    <location>
        <begin position="534"/>
        <end position="556"/>
    </location>
</feature>
<evidence type="ECO:0000313" key="6">
    <source>
        <dbReference type="Proteomes" id="UP001243623"/>
    </source>
</evidence>
<dbReference type="GO" id="GO:0009847">
    <property type="term" value="P:spore germination"/>
    <property type="evidence" value="ECO:0007669"/>
    <property type="project" value="InterPro"/>
</dbReference>
<dbReference type="KEGG" id="sgbi:P3F81_01985"/>
<dbReference type="Proteomes" id="UP001243623">
    <property type="component" value="Chromosome"/>
</dbReference>
<evidence type="ECO:0000256" key="3">
    <source>
        <dbReference type="SAM" id="MobiDB-lite"/>
    </source>
</evidence>
<keyword evidence="4" id="KW-0812">Transmembrane</keyword>
<dbReference type="InterPro" id="IPR004995">
    <property type="entry name" value="Spore_Ger"/>
</dbReference>